<dbReference type="GO" id="GO:0004222">
    <property type="term" value="F:metalloendopeptidase activity"/>
    <property type="evidence" value="ECO:0007669"/>
    <property type="project" value="InterPro"/>
</dbReference>
<evidence type="ECO:0000256" key="2">
    <source>
        <dbReference type="ARBA" id="ARBA00022670"/>
    </source>
</evidence>
<evidence type="ECO:0000256" key="4">
    <source>
        <dbReference type="ARBA" id="ARBA00022801"/>
    </source>
</evidence>
<dbReference type="GO" id="GO:0046872">
    <property type="term" value="F:metal ion binding"/>
    <property type="evidence" value="ECO:0007669"/>
    <property type="project" value="UniProtKB-KW"/>
</dbReference>
<comment type="cofactor">
    <cofactor evidence="1">
        <name>Zn(2+)</name>
        <dbReference type="ChEBI" id="CHEBI:29105"/>
    </cofactor>
</comment>
<dbReference type="InterPro" id="IPR001577">
    <property type="entry name" value="Peptidase_M8"/>
</dbReference>
<dbReference type="SUPFAM" id="SSF55486">
    <property type="entry name" value="Metalloproteases ('zincins'), catalytic domain"/>
    <property type="match status" value="1"/>
</dbReference>
<organism evidence="7 8">
    <name type="scientific">Sphingomonas piscis</name>
    <dbReference type="NCBI Taxonomy" id="2714943"/>
    <lineage>
        <taxon>Bacteria</taxon>
        <taxon>Pseudomonadati</taxon>
        <taxon>Pseudomonadota</taxon>
        <taxon>Alphaproteobacteria</taxon>
        <taxon>Sphingomonadales</taxon>
        <taxon>Sphingomonadaceae</taxon>
        <taxon>Sphingomonas</taxon>
    </lineage>
</organism>
<keyword evidence="8" id="KW-1185">Reference proteome</keyword>
<keyword evidence="4" id="KW-0378">Hydrolase</keyword>
<dbReference type="GO" id="GO:0007155">
    <property type="term" value="P:cell adhesion"/>
    <property type="evidence" value="ECO:0007669"/>
    <property type="project" value="InterPro"/>
</dbReference>
<dbReference type="GO" id="GO:0006508">
    <property type="term" value="P:proteolysis"/>
    <property type="evidence" value="ECO:0007669"/>
    <property type="project" value="UniProtKB-KW"/>
</dbReference>
<evidence type="ECO:0000256" key="1">
    <source>
        <dbReference type="ARBA" id="ARBA00001947"/>
    </source>
</evidence>
<keyword evidence="5" id="KW-0862">Zinc</keyword>
<sequence>MGYSPPKVDEASYSPGNSAFGHSRGLDLRVDLPESTDKVHGVDLTHIIHTHDVGHAKGGGGGGGGGGTGSTFAPYTSGSADGSGYNITISFNGTWTQELHDVFVQAANYLTSFIAGDLPNVSVRSKGKTTTVDDITISAELGAIDGVGNVLGQAGPTSVRTGSNLPATAQMQFDIADVTDMGVSVFSEVVLHEMSHSLGFGSIWDRLGLVSNGNYTGAAANDAFHRLGGTGSIQVEQDGGAGTAGSHWDEELYNNELMTGYINDGNNYFSEMSVAAFKDLGYTLRTDYLAFAEQGYQLV</sequence>
<dbReference type="Proteomes" id="UP000503222">
    <property type="component" value="Chromosome"/>
</dbReference>
<gene>
    <name evidence="7" type="ORF">G7077_02030</name>
</gene>
<evidence type="ECO:0008006" key="9">
    <source>
        <dbReference type="Google" id="ProtNLM"/>
    </source>
</evidence>
<evidence type="ECO:0000313" key="7">
    <source>
        <dbReference type="EMBL" id="QIK77871.1"/>
    </source>
</evidence>
<evidence type="ECO:0000256" key="6">
    <source>
        <dbReference type="ARBA" id="ARBA00023049"/>
    </source>
</evidence>
<proteinExistence type="predicted"/>
<dbReference type="EMBL" id="CP049869">
    <property type="protein sequence ID" value="QIK77871.1"/>
    <property type="molecule type" value="Genomic_DNA"/>
</dbReference>
<keyword evidence="2" id="KW-0645">Protease</keyword>
<evidence type="ECO:0000313" key="8">
    <source>
        <dbReference type="Proteomes" id="UP000503222"/>
    </source>
</evidence>
<dbReference type="KEGG" id="spii:G7077_02030"/>
<dbReference type="RefSeq" id="WP_166410266.1">
    <property type="nucleotide sequence ID" value="NZ_CP049869.1"/>
</dbReference>
<protein>
    <recommendedName>
        <fullName evidence="9">Leishmanolysin</fullName>
    </recommendedName>
</protein>
<dbReference type="Gene3D" id="3.90.132.10">
    <property type="entry name" value="Leishmanolysin , domain 2"/>
    <property type="match status" value="1"/>
</dbReference>
<dbReference type="GO" id="GO:0016020">
    <property type="term" value="C:membrane"/>
    <property type="evidence" value="ECO:0007669"/>
    <property type="project" value="InterPro"/>
</dbReference>
<name>A0A6G7YMA7_9SPHN</name>
<dbReference type="Pfam" id="PF01457">
    <property type="entry name" value="Peptidase_M8"/>
    <property type="match status" value="1"/>
</dbReference>
<keyword evidence="6" id="KW-0482">Metalloprotease</keyword>
<evidence type="ECO:0000256" key="5">
    <source>
        <dbReference type="ARBA" id="ARBA00022833"/>
    </source>
</evidence>
<keyword evidence="3" id="KW-0479">Metal-binding</keyword>
<reference evidence="7 8" key="1">
    <citation type="submission" date="2020-03" db="EMBL/GenBank/DDBJ databases">
        <title>Sphingomonas sp. nov., isolated from fish.</title>
        <authorList>
            <person name="Hyun D.-W."/>
            <person name="Bae J.-W."/>
        </authorList>
    </citation>
    <scope>NUCLEOTIDE SEQUENCE [LARGE SCALE GENOMIC DNA]</scope>
    <source>
        <strain evidence="7 8">HDW15B</strain>
    </source>
</reference>
<accession>A0A6G7YMA7</accession>
<evidence type="ECO:0000256" key="3">
    <source>
        <dbReference type="ARBA" id="ARBA00022723"/>
    </source>
</evidence>
<dbReference type="AlphaFoldDB" id="A0A6G7YMA7"/>